<evidence type="ECO:0000313" key="1">
    <source>
        <dbReference type="EMBL" id="VDM98666.1"/>
    </source>
</evidence>
<evidence type="ECO:0000313" key="3">
    <source>
        <dbReference type="WBParaSite" id="nOo.2.0.1.t12329-RA"/>
    </source>
</evidence>
<gene>
    <name evidence="1" type="ORF">NOO_LOCUS12329</name>
</gene>
<proteinExistence type="predicted"/>
<dbReference type="EMBL" id="UYRW01010326">
    <property type="protein sequence ID" value="VDM98666.1"/>
    <property type="molecule type" value="Genomic_DNA"/>
</dbReference>
<dbReference type="OrthoDB" id="5798421at2759"/>
<protein>
    <submittedName>
        <fullName evidence="3">Cilia- and flagella-associated protein 300</fullName>
    </submittedName>
</protein>
<evidence type="ECO:0000313" key="2">
    <source>
        <dbReference type="Proteomes" id="UP000271087"/>
    </source>
</evidence>
<dbReference type="WBParaSite" id="nOo.2.0.1.t12329-RA">
    <property type="protein sequence ID" value="nOo.2.0.1.t12329-RA"/>
    <property type="gene ID" value="nOo.2.0.1.g12329"/>
</dbReference>
<dbReference type="Proteomes" id="UP000271087">
    <property type="component" value="Unassembled WGS sequence"/>
</dbReference>
<name>A0A182EVY5_ONCOC</name>
<reference evidence="1 2" key="2">
    <citation type="submission" date="2018-08" db="EMBL/GenBank/DDBJ databases">
        <authorList>
            <person name="Laetsch R D."/>
            <person name="Stevens L."/>
            <person name="Kumar S."/>
            <person name="Blaxter L. M."/>
        </authorList>
    </citation>
    <scope>NUCLEOTIDE SEQUENCE [LARGE SCALE GENOMIC DNA]</scope>
</reference>
<reference evidence="3" key="1">
    <citation type="submission" date="2016-06" db="UniProtKB">
        <authorList>
            <consortium name="WormBaseParasite"/>
        </authorList>
    </citation>
    <scope>IDENTIFICATION</scope>
</reference>
<sequence>MFSGSNVEASTFLVETTKEEELKEKLLEWRSKLDFLESHHIISFHFTKELMEPTNSEEIFRETFGIQPATLRLSQPWLTETGLIYWDSTTDSVRNRGPVFAIIGYKEICCTSII</sequence>
<dbReference type="AlphaFoldDB" id="A0A182EVY5"/>
<organism evidence="3">
    <name type="scientific">Onchocerca ochengi</name>
    <name type="common">Filarial nematode worm</name>
    <dbReference type="NCBI Taxonomy" id="42157"/>
    <lineage>
        <taxon>Eukaryota</taxon>
        <taxon>Metazoa</taxon>
        <taxon>Ecdysozoa</taxon>
        <taxon>Nematoda</taxon>
        <taxon>Chromadorea</taxon>
        <taxon>Rhabditida</taxon>
        <taxon>Spirurina</taxon>
        <taxon>Spiruromorpha</taxon>
        <taxon>Filarioidea</taxon>
        <taxon>Onchocercidae</taxon>
        <taxon>Onchocerca</taxon>
    </lineage>
</organism>
<accession>A0A182EVY5</accession>
<keyword evidence="2" id="KW-1185">Reference proteome</keyword>